<reference evidence="1 3" key="2">
    <citation type="journal article" date="2018" name="Plant J.">
        <title>The Physcomitrella patens chromosome-scale assembly reveals moss genome structure and evolution.</title>
        <authorList>
            <person name="Lang D."/>
            <person name="Ullrich K.K."/>
            <person name="Murat F."/>
            <person name="Fuchs J."/>
            <person name="Jenkins J."/>
            <person name="Haas F.B."/>
            <person name="Piednoel M."/>
            <person name="Gundlach H."/>
            <person name="Van Bel M."/>
            <person name="Meyberg R."/>
            <person name="Vives C."/>
            <person name="Morata J."/>
            <person name="Symeonidi A."/>
            <person name="Hiss M."/>
            <person name="Muchero W."/>
            <person name="Kamisugi Y."/>
            <person name="Saleh O."/>
            <person name="Blanc G."/>
            <person name="Decker E.L."/>
            <person name="van Gessel N."/>
            <person name="Grimwood J."/>
            <person name="Hayes R.D."/>
            <person name="Graham S.W."/>
            <person name="Gunter L.E."/>
            <person name="McDaniel S.F."/>
            <person name="Hoernstein S.N.W."/>
            <person name="Larsson A."/>
            <person name="Li F.W."/>
            <person name="Perroud P.F."/>
            <person name="Phillips J."/>
            <person name="Ranjan P."/>
            <person name="Rokshar D.S."/>
            <person name="Rothfels C.J."/>
            <person name="Schneider L."/>
            <person name="Shu S."/>
            <person name="Stevenson D.W."/>
            <person name="Thummler F."/>
            <person name="Tillich M."/>
            <person name="Villarreal Aguilar J.C."/>
            <person name="Widiez T."/>
            <person name="Wong G.K."/>
            <person name="Wymore A."/>
            <person name="Zhang Y."/>
            <person name="Zimmer A.D."/>
            <person name="Quatrano R.S."/>
            <person name="Mayer K.F.X."/>
            <person name="Goodstein D."/>
            <person name="Casacuberta J.M."/>
            <person name="Vandepoele K."/>
            <person name="Reski R."/>
            <person name="Cuming A.C."/>
            <person name="Tuskan G.A."/>
            <person name="Maumus F."/>
            <person name="Salse J."/>
            <person name="Schmutz J."/>
            <person name="Rensing S.A."/>
        </authorList>
    </citation>
    <scope>NUCLEOTIDE SEQUENCE [LARGE SCALE GENOMIC DNA]</scope>
    <source>
        <strain evidence="2 3">cv. Gransden 2004</strain>
    </source>
</reference>
<accession>A0A2K1KEV4</accession>
<reference evidence="2" key="3">
    <citation type="submission" date="2020-12" db="UniProtKB">
        <authorList>
            <consortium name="EnsemblPlants"/>
        </authorList>
    </citation>
    <scope>IDENTIFICATION</scope>
</reference>
<dbReference type="AlphaFoldDB" id="A0A2K1KEV4"/>
<protein>
    <submittedName>
        <fullName evidence="1 2">Uncharacterized protein</fullName>
    </submittedName>
</protein>
<dbReference type="InParanoid" id="A0A2K1KEV4"/>
<evidence type="ECO:0000313" key="2">
    <source>
        <dbReference type="EnsemblPlants" id="Pp3c6_8652V3.1"/>
    </source>
</evidence>
<dbReference type="Proteomes" id="UP000006727">
    <property type="component" value="Chromosome 6"/>
</dbReference>
<dbReference type="Gramene" id="Pp3c6_8652V3.1">
    <property type="protein sequence ID" value="Pp3c6_8652V3.1"/>
    <property type="gene ID" value="Pp3c6_8652"/>
</dbReference>
<dbReference type="EMBL" id="ABEU02000006">
    <property type="protein sequence ID" value="PNR52314.1"/>
    <property type="molecule type" value="Genomic_DNA"/>
</dbReference>
<sequence length="70" mass="8353">MVTSLPSRLQLRLLFCHRIRSRVPNLNHLQPKKHHKRGMRTNESLIKYHLWIRPSSLPSSEKTKNRLGCR</sequence>
<organism evidence="1">
    <name type="scientific">Physcomitrium patens</name>
    <name type="common">Spreading-leaved earth moss</name>
    <name type="synonym">Physcomitrella patens</name>
    <dbReference type="NCBI Taxonomy" id="3218"/>
    <lineage>
        <taxon>Eukaryota</taxon>
        <taxon>Viridiplantae</taxon>
        <taxon>Streptophyta</taxon>
        <taxon>Embryophyta</taxon>
        <taxon>Bryophyta</taxon>
        <taxon>Bryophytina</taxon>
        <taxon>Bryopsida</taxon>
        <taxon>Funariidae</taxon>
        <taxon>Funariales</taxon>
        <taxon>Funariaceae</taxon>
        <taxon>Physcomitrium</taxon>
    </lineage>
</organism>
<name>A0A2K1KEV4_PHYPA</name>
<keyword evidence="3" id="KW-1185">Reference proteome</keyword>
<reference evidence="1 3" key="1">
    <citation type="journal article" date="2008" name="Science">
        <title>The Physcomitrella genome reveals evolutionary insights into the conquest of land by plants.</title>
        <authorList>
            <person name="Rensing S."/>
            <person name="Lang D."/>
            <person name="Zimmer A."/>
            <person name="Terry A."/>
            <person name="Salamov A."/>
            <person name="Shapiro H."/>
            <person name="Nishiyama T."/>
            <person name="Perroud P.-F."/>
            <person name="Lindquist E."/>
            <person name="Kamisugi Y."/>
            <person name="Tanahashi T."/>
            <person name="Sakakibara K."/>
            <person name="Fujita T."/>
            <person name="Oishi K."/>
            <person name="Shin-I T."/>
            <person name="Kuroki Y."/>
            <person name="Toyoda A."/>
            <person name="Suzuki Y."/>
            <person name="Hashimoto A."/>
            <person name="Yamaguchi K."/>
            <person name="Sugano A."/>
            <person name="Kohara Y."/>
            <person name="Fujiyama A."/>
            <person name="Anterola A."/>
            <person name="Aoki S."/>
            <person name="Ashton N."/>
            <person name="Barbazuk W.B."/>
            <person name="Barker E."/>
            <person name="Bennetzen J."/>
            <person name="Bezanilla M."/>
            <person name="Blankenship R."/>
            <person name="Cho S.H."/>
            <person name="Dutcher S."/>
            <person name="Estelle M."/>
            <person name="Fawcett J.A."/>
            <person name="Gundlach H."/>
            <person name="Hanada K."/>
            <person name="Heyl A."/>
            <person name="Hicks K.A."/>
            <person name="Hugh J."/>
            <person name="Lohr M."/>
            <person name="Mayer K."/>
            <person name="Melkozernov A."/>
            <person name="Murata T."/>
            <person name="Nelson D."/>
            <person name="Pils B."/>
            <person name="Prigge M."/>
            <person name="Reiss B."/>
            <person name="Renner T."/>
            <person name="Rombauts S."/>
            <person name="Rushton P."/>
            <person name="Sanderfoot A."/>
            <person name="Schween G."/>
            <person name="Shiu S.-H."/>
            <person name="Stueber K."/>
            <person name="Theodoulou F.L."/>
            <person name="Tu H."/>
            <person name="Van de Peer Y."/>
            <person name="Verrier P.J."/>
            <person name="Waters E."/>
            <person name="Wood A."/>
            <person name="Yang L."/>
            <person name="Cove D."/>
            <person name="Cuming A."/>
            <person name="Hasebe M."/>
            <person name="Lucas S."/>
            <person name="Mishler D.B."/>
            <person name="Reski R."/>
            <person name="Grigoriev I."/>
            <person name="Quatrano R.S."/>
            <person name="Boore J.L."/>
        </authorList>
    </citation>
    <scope>NUCLEOTIDE SEQUENCE [LARGE SCALE GENOMIC DNA]</scope>
    <source>
        <strain evidence="2 3">cv. Gransden 2004</strain>
    </source>
</reference>
<evidence type="ECO:0000313" key="3">
    <source>
        <dbReference type="Proteomes" id="UP000006727"/>
    </source>
</evidence>
<gene>
    <name evidence="1" type="ORF">PHYPA_008688</name>
</gene>
<dbReference type="EnsemblPlants" id="Pp3c6_8652V3.1">
    <property type="protein sequence ID" value="Pp3c6_8652V3.1"/>
    <property type="gene ID" value="Pp3c6_8652"/>
</dbReference>
<proteinExistence type="predicted"/>
<evidence type="ECO:0000313" key="1">
    <source>
        <dbReference type="EMBL" id="PNR52314.1"/>
    </source>
</evidence>